<dbReference type="Proteomes" id="UP000697802">
    <property type="component" value="Unassembled WGS sequence"/>
</dbReference>
<comment type="subcellular location">
    <subcellularLocation>
        <location evidence="1">Fimbrium</location>
    </subcellularLocation>
</comment>
<evidence type="ECO:0000256" key="5">
    <source>
        <dbReference type="SAM" id="SignalP"/>
    </source>
</evidence>
<organism evidence="7 8">
    <name type="scientific">Photorhabdus tasmaniensis</name>
    <dbReference type="NCBI Taxonomy" id="1004159"/>
    <lineage>
        <taxon>Bacteria</taxon>
        <taxon>Pseudomonadati</taxon>
        <taxon>Pseudomonadota</taxon>
        <taxon>Gammaproteobacteria</taxon>
        <taxon>Enterobacterales</taxon>
        <taxon>Morganellaceae</taxon>
        <taxon>Photorhabdus</taxon>
    </lineage>
</organism>
<evidence type="ECO:0000256" key="2">
    <source>
        <dbReference type="ARBA" id="ARBA00006671"/>
    </source>
</evidence>
<keyword evidence="4" id="KW-0281">Fimbrium</keyword>
<keyword evidence="8" id="KW-1185">Reference proteome</keyword>
<evidence type="ECO:0000256" key="1">
    <source>
        <dbReference type="ARBA" id="ARBA00004561"/>
    </source>
</evidence>
<reference evidence="7 8" key="1">
    <citation type="submission" date="2018-02" db="EMBL/GenBank/DDBJ databases">
        <authorList>
            <person name="Machado R.A."/>
        </authorList>
    </citation>
    <scope>NUCLEOTIDE SEQUENCE [LARGE SCALE GENOMIC DNA]</scope>
    <source>
        <strain evidence="7 8">T327</strain>
    </source>
</reference>
<evidence type="ECO:0000313" key="8">
    <source>
        <dbReference type="Proteomes" id="UP000697802"/>
    </source>
</evidence>
<proteinExistence type="inferred from homology"/>
<dbReference type="InterPro" id="IPR000259">
    <property type="entry name" value="Adhesion_dom_fimbrial"/>
</dbReference>
<dbReference type="Pfam" id="PF00419">
    <property type="entry name" value="Fimbrial"/>
    <property type="match status" value="1"/>
</dbReference>
<evidence type="ECO:0000256" key="4">
    <source>
        <dbReference type="ARBA" id="ARBA00023263"/>
    </source>
</evidence>
<dbReference type="Gene3D" id="2.60.40.1090">
    <property type="entry name" value="Fimbrial-type adhesion domain"/>
    <property type="match status" value="1"/>
</dbReference>
<dbReference type="EMBL" id="PUJU01000001">
    <property type="protein sequence ID" value="NHB86218.1"/>
    <property type="molecule type" value="Genomic_DNA"/>
</dbReference>
<comment type="caution">
    <text evidence="7">The sequence shown here is derived from an EMBL/GenBank/DDBJ whole genome shotgun (WGS) entry which is preliminary data.</text>
</comment>
<feature type="domain" description="Fimbrial-type adhesion" evidence="6">
    <location>
        <begin position="187"/>
        <end position="324"/>
    </location>
</feature>
<evidence type="ECO:0000256" key="3">
    <source>
        <dbReference type="ARBA" id="ARBA00022729"/>
    </source>
</evidence>
<comment type="similarity">
    <text evidence="2">Belongs to the fimbrial protein family.</text>
</comment>
<dbReference type="InterPro" id="IPR008966">
    <property type="entry name" value="Adhesion_dom_sf"/>
</dbReference>
<keyword evidence="3 5" id="KW-0732">Signal</keyword>
<dbReference type="RefSeq" id="WP_133813624.1">
    <property type="nucleotide sequence ID" value="NZ_CAWPIF010000001.1"/>
</dbReference>
<name>A0ABX0GBE1_9GAMM</name>
<evidence type="ECO:0000259" key="6">
    <source>
        <dbReference type="Pfam" id="PF00419"/>
    </source>
</evidence>
<feature type="signal peptide" evidence="5">
    <location>
        <begin position="1"/>
        <end position="23"/>
    </location>
</feature>
<accession>A0ABX0GBE1</accession>
<dbReference type="InterPro" id="IPR050263">
    <property type="entry name" value="Bact_Fimbrial_Adh_Pro"/>
</dbReference>
<dbReference type="PANTHER" id="PTHR33420">
    <property type="entry name" value="FIMBRIAL SUBUNIT ELFA-RELATED"/>
    <property type="match status" value="1"/>
</dbReference>
<dbReference type="InterPro" id="IPR036937">
    <property type="entry name" value="Adhesion_dom_fimbrial_sf"/>
</dbReference>
<protein>
    <recommendedName>
        <fullName evidence="6">Fimbrial-type adhesion domain-containing protein</fullName>
    </recommendedName>
</protein>
<feature type="chain" id="PRO_5046560708" description="Fimbrial-type adhesion domain-containing protein" evidence="5">
    <location>
        <begin position="24"/>
        <end position="324"/>
    </location>
</feature>
<dbReference type="SUPFAM" id="SSF49401">
    <property type="entry name" value="Bacterial adhesins"/>
    <property type="match status" value="1"/>
</dbReference>
<gene>
    <name evidence="7" type="ORF">C5471_00185</name>
</gene>
<dbReference type="PANTHER" id="PTHR33420:SF3">
    <property type="entry name" value="FIMBRIAL SUBUNIT ELFA"/>
    <property type="match status" value="1"/>
</dbReference>
<evidence type="ECO:0000313" key="7">
    <source>
        <dbReference type="EMBL" id="NHB86218.1"/>
    </source>
</evidence>
<sequence>MKNKLIILATLLLTLFNIKESIATCTLNEKFKAIDLNVNINEIINSGFNIQKSITIDEYGPMELANKAGIKADETIVNCDNNESISFETTSGRIEFSKNSGLIKTSVNNLYFLVSYDGNGSSISDDGINKKITFRDIGRLKIKFHQENNIKPGSTLEHGLISSLSTSDGKKLINIRYNKDNIIGSQSCMTSTPYKEIKLGKIYSSAFKGEGSIAGRNDFNIVIQCKDKDNIPKISFTGKVVNASLNSIIKLHQYSGGNIAEGIGIQLLHENRPVYMNTPLNIIKWGTSEEDLYYLPLTVHYYQTGNKITAGKANAIVHFTIEYK</sequence>